<proteinExistence type="predicted"/>
<protein>
    <recommendedName>
        <fullName evidence="5">SWIM-type domain-containing protein</fullName>
    </recommendedName>
</protein>
<dbReference type="InterPro" id="IPR018289">
    <property type="entry name" value="MULE_transposase_dom"/>
</dbReference>
<organism evidence="6 7">
    <name type="scientific">Heracleum sosnowskyi</name>
    <dbReference type="NCBI Taxonomy" id="360622"/>
    <lineage>
        <taxon>Eukaryota</taxon>
        <taxon>Viridiplantae</taxon>
        <taxon>Streptophyta</taxon>
        <taxon>Embryophyta</taxon>
        <taxon>Tracheophyta</taxon>
        <taxon>Spermatophyta</taxon>
        <taxon>Magnoliopsida</taxon>
        <taxon>eudicotyledons</taxon>
        <taxon>Gunneridae</taxon>
        <taxon>Pentapetalae</taxon>
        <taxon>asterids</taxon>
        <taxon>campanulids</taxon>
        <taxon>Apiales</taxon>
        <taxon>Apiaceae</taxon>
        <taxon>Apioideae</taxon>
        <taxon>apioid superclade</taxon>
        <taxon>Tordylieae</taxon>
        <taxon>Tordyliinae</taxon>
        <taxon>Heracleum</taxon>
    </lineage>
</organism>
<keyword evidence="2 4" id="KW-0863">Zinc-finger</keyword>
<feature type="domain" description="SWIM-type" evidence="5">
    <location>
        <begin position="585"/>
        <end position="619"/>
    </location>
</feature>
<evidence type="ECO:0000259" key="5">
    <source>
        <dbReference type="PROSITE" id="PS50966"/>
    </source>
</evidence>
<evidence type="ECO:0000313" key="7">
    <source>
        <dbReference type="Proteomes" id="UP001237642"/>
    </source>
</evidence>
<name>A0AAD8I7D5_9APIA</name>
<evidence type="ECO:0000256" key="3">
    <source>
        <dbReference type="ARBA" id="ARBA00022833"/>
    </source>
</evidence>
<sequence length="631" mass="73003">MITEDLLRISSNQGVSSGDSSHFSRLINDSTDHCSSNVSDDAISKCTVTPGGRRYYVPIAIDETFIPFVNKLFDSMEKGMNFYQEYGMLSGFNTRRSTEKTDDDDNIVSKYVVCSRAGFNEKKSIVPSKNSSQVRRRRTVSNRCGCHAKIILRIVSGKTYRISTFIEEHNHELIAKDGRQFMRVNRQMSTISRKFVFDAANVNIGVSKSHSFMKEQVGGYANVGATVRDFRNFSRDLKAYVGERDAQMIINKFKAKHDSCESFYYAYDVDSEDHLTKLFCADTVARRNYELYGDVVSFDATFNTNMYNMVFCPFTGVDKHDKCVTFGFALLSKEDIPHFQWAFDHFRKAMGRNPVVIVTDQCPAMKQAIPISFAATDDFPATRHRLCMWHIMEKFPMKLGNYLCKETDFMEKMKKYIWSSTLEPAEFEKGWNSVVKEFKLEGNRWLWEMFAIRTSWIPTFFRDKPMFGLMRTTSRSESENSFFSQFHRQSDSLCEFYLRFGSAMDKQRYEYGRLNQEDLSAIPSTVSKLFIEADAAQLYTRAIFYKIQQEILASCYDMRIQDIGPLVDGVKCYIMKDVLIKDKLFEVKVSRNYAQCSCKKFVLCGILCRHAFCALNHFEVVKIPRLLVLNR</sequence>
<keyword evidence="7" id="KW-1185">Reference proteome</keyword>
<reference evidence="6" key="2">
    <citation type="submission" date="2023-05" db="EMBL/GenBank/DDBJ databases">
        <authorList>
            <person name="Schelkunov M.I."/>
        </authorList>
    </citation>
    <scope>NUCLEOTIDE SEQUENCE</scope>
    <source>
        <strain evidence="6">Hsosn_3</strain>
        <tissue evidence="6">Leaf</tissue>
    </source>
</reference>
<dbReference type="PANTHER" id="PTHR47718">
    <property type="entry name" value="OS01G0519700 PROTEIN"/>
    <property type="match status" value="1"/>
</dbReference>
<dbReference type="AlphaFoldDB" id="A0AAD8I7D5"/>
<keyword evidence="3" id="KW-0862">Zinc</keyword>
<dbReference type="PANTHER" id="PTHR47718:SF18">
    <property type="entry name" value="PROTEIN FAR1-RELATED SEQUENCE 5-LIKE"/>
    <property type="match status" value="1"/>
</dbReference>
<dbReference type="Pfam" id="PF10551">
    <property type="entry name" value="MULE"/>
    <property type="match status" value="1"/>
</dbReference>
<comment type="caution">
    <text evidence="6">The sequence shown here is derived from an EMBL/GenBank/DDBJ whole genome shotgun (WGS) entry which is preliminary data.</text>
</comment>
<accession>A0AAD8I7D5</accession>
<dbReference type="EMBL" id="JAUIZM010000006">
    <property type="protein sequence ID" value="KAK1380015.1"/>
    <property type="molecule type" value="Genomic_DNA"/>
</dbReference>
<dbReference type="PROSITE" id="PS50966">
    <property type="entry name" value="ZF_SWIM"/>
    <property type="match status" value="1"/>
</dbReference>
<dbReference type="InterPro" id="IPR004330">
    <property type="entry name" value="FAR1_DNA_bnd_dom"/>
</dbReference>
<reference evidence="6" key="1">
    <citation type="submission" date="2023-02" db="EMBL/GenBank/DDBJ databases">
        <title>Genome of toxic invasive species Heracleum sosnowskyi carries increased number of genes despite the absence of recent whole-genome duplications.</title>
        <authorList>
            <person name="Schelkunov M."/>
            <person name="Shtratnikova V."/>
            <person name="Makarenko M."/>
            <person name="Klepikova A."/>
            <person name="Omelchenko D."/>
            <person name="Novikova G."/>
            <person name="Obukhova E."/>
            <person name="Bogdanov V."/>
            <person name="Penin A."/>
            <person name="Logacheva M."/>
        </authorList>
    </citation>
    <scope>NUCLEOTIDE SEQUENCE</scope>
    <source>
        <strain evidence="6">Hsosn_3</strain>
        <tissue evidence="6">Leaf</tissue>
    </source>
</reference>
<keyword evidence="1" id="KW-0479">Metal-binding</keyword>
<dbReference type="Proteomes" id="UP001237642">
    <property type="component" value="Unassembled WGS sequence"/>
</dbReference>
<dbReference type="InterPro" id="IPR006564">
    <property type="entry name" value="Znf_PMZ"/>
</dbReference>
<dbReference type="Pfam" id="PF03101">
    <property type="entry name" value="FAR1"/>
    <property type="match status" value="1"/>
</dbReference>
<gene>
    <name evidence="6" type="ORF">POM88_026759</name>
</gene>
<evidence type="ECO:0000256" key="1">
    <source>
        <dbReference type="ARBA" id="ARBA00022723"/>
    </source>
</evidence>
<evidence type="ECO:0000256" key="4">
    <source>
        <dbReference type="PROSITE-ProRule" id="PRU00325"/>
    </source>
</evidence>
<evidence type="ECO:0000313" key="6">
    <source>
        <dbReference type="EMBL" id="KAK1380015.1"/>
    </source>
</evidence>
<evidence type="ECO:0000256" key="2">
    <source>
        <dbReference type="ARBA" id="ARBA00022771"/>
    </source>
</evidence>
<dbReference type="SMART" id="SM00575">
    <property type="entry name" value="ZnF_PMZ"/>
    <property type="match status" value="1"/>
</dbReference>
<dbReference type="GO" id="GO:0008270">
    <property type="term" value="F:zinc ion binding"/>
    <property type="evidence" value="ECO:0007669"/>
    <property type="project" value="UniProtKB-KW"/>
</dbReference>
<dbReference type="InterPro" id="IPR007527">
    <property type="entry name" value="Znf_SWIM"/>
</dbReference>